<dbReference type="AlphaFoldDB" id="A0A9W7C488"/>
<feature type="domain" description="25S rRNA (uridine-N(3))-methyltransferase BMT5-like" evidence="2">
    <location>
        <begin position="72"/>
        <end position="199"/>
    </location>
</feature>
<sequence>MSSSPCVGGEIEPSKTQLAIDTGEGEVGPAAKTAEMTQKRERFSEPDLDTVKRIKVADDADHVDYDEFRNALLLGEADFTFTRAFATMFDRPITASEYGSAADLCSRYHEDDEVKFTSSMASLAAIPNVSNVLASLNCRILGQDVVPCQRFNSVSSKFEDCSFWPDVSDEFSLIIFNFPHTDQNGKASRLVRALFKQLRICVDDGRLPSDFTLEMRLREFNEREGGWTKHRAAYCHEEAAAESSFTPVGKYPDDLRRWQELGYEHTMTKRDAKIRGLTGSVWRWRPSNNKEG</sequence>
<dbReference type="Proteomes" id="UP001165160">
    <property type="component" value="Unassembled WGS sequence"/>
</dbReference>
<evidence type="ECO:0000256" key="1">
    <source>
        <dbReference type="SAM" id="MobiDB-lite"/>
    </source>
</evidence>
<gene>
    <name evidence="3" type="ORF">TrVE_jg4192</name>
</gene>
<name>A0A9W7C488_9STRA</name>
<keyword evidence="4" id="KW-1185">Reference proteome</keyword>
<dbReference type="GO" id="GO:0070042">
    <property type="term" value="F:rRNA (uridine-N3-)-methyltransferase activity"/>
    <property type="evidence" value="ECO:0007669"/>
    <property type="project" value="InterPro"/>
</dbReference>
<evidence type="ECO:0000313" key="3">
    <source>
        <dbReference type="EMBL" id="GMH97958.1"/>
    </source>
</evidence>
<evidence type="ECO:0000313" key="4">
    <source>
        <dbReference type="Proteomes" id="UP001165160"/>
    </source>
</evidence>
<proteinExistence type="predicted"/>
<dbReference type="InterPro" id="IPR019446">
    <property type="entry name" value="BMT5-like"/>
</dbReference>
<dbReference type="GO" id="GO:0070475">
    <property type="term" value="P:rRNA base methylation"/>
    <property type="evidence" value="ECO:0007669"/>
    <property type="project" value="InterPro"/>
</dbReference>
<reference evidence="4" key="1">
    <citation type="journal article" date="2023" name="Commun. Biol.">
        <title>Genome analysis of Parmales, the sister group of diatoms, reveals the evolutionary specialization of diatoms from phago-mixotrophs to photoautotrophs.</title>
        <authorList>
            <person name="Ban H."/>
            <person name="Sato S."/>
            <person name="Yoshikawa S."/>
            <person name="Yamada K."/>
            <person name="Nakamura Y."/>
            <person name="Ichinomiya M."/>
            <person name="Sato N."/>
            <person name="Blanc-Mathieu R."/>
            <person name="Endo H."/>
            <person name="Kuwata A."/>
            <person name="Ogata H."/>
        </authorList>
    </citation>
    <scope>NUCLEOTIDE SEQUENCE [LARGE SCALE GENOMIC DNA]</scope>
    <source>
        <strain evidence="4">NIES 3699</strain>
    </source>
</reference>
<protein>
    <recommendedName>
        <fullName evidence="2">25S rRNA (uridine-N(3))-methyltransferase BMT5-like domain-containing protein</fullName>
    </recommendedName>
</protein>
<evidence type="ECO:0000259" key="2">
    <source>
        <dbReference type="Pfam" id="PF10354"/>
    </source>
</evidence>
<dbReference type="Pfam" id="PF10354">
    <property type="entry name" value="BMT5-like"/>
    <property type="match status" value="1"/>
</dbReference>
<feature type="region of interest" description="Disordered" evidence="1">
    <location>
        <begin position="1"/>
        <end position="42"/>
    </location>
</feature>
<accession>A0A9W7C488</accession>
<organism evidence="3 4">
    <name type="scientific">Triparma verrucosa</name>
    <dbReference type="NCBI Taxonomy" id="1606542"/>
    <lineage>
        <taxon>Eukaryota</taxon>
        <taxon>Sar</taxon>
        <taxon>Stramenopiles</taxon>
        <taxon>Ochrophyta</taxon>
        <taxon>Bolidophyceae</taxon>
        <taxon>Parmales</taxon>
        <taxon>Triparmaceae</taxon>
        <taxon>Triparma</taxon>
    </lineage>
</organism>
<comment type="caution">
    <text evidence="3">The sequence shown here is derived from an EMBL/GenBank/DDBJ whole genome shotgun (WGS) entry which is preliminary data.</text>
</comment>
<dbReference type="EMBL" id="BRXX01000209">
    <property type="protein sequence ID" value="GMH97958.1"/>
    <property type="molecule type" value="Genomic_DNA"/>
</dbReference>